<dbReference type="InterPro" id="IPR014490">
    <property type="entry name" value="Dps-like"/>
</dbReference>
<dbReference type="InterPro" id="IPR009078">
    <property type="entry name" value="Ferritin-like_SF"/>
</dbReference>
<reference evidence="5" key="1">
    <citation type="submission" date="2019-11" db="EMBL/GenBank/DDBJ databases">
        <title>Microbial mats filling the niche in hypersaline microbial mats.</title>
        <authorList>
            <person name="Wong H.L."/>
            <person name="Macleod F.I."/>
            <person name="White R.A. III"/>
            <person name="Burns B.P."/>
        </authorList>
    </citation>
    <scope>NUCLEOTIDE SEQUENCE</scope>
    <source>
        <strain evidence="5">Bin_327</strain>
    </source>
</reference>
<dbReference type="Gene3D" id="1.20.1260.10">
    <property type="match status" value="1"/>
</dbReference>
<sequence>MGTKGNEIIGMDVSKLVTELNKALADEWLAYYQYWLGAKVVKGQMREAVTAELIEHADDELRHAGMLADRITQLGGTPVLTPEEWYKVTNCGYDAPSDPHVRKIVEQNIAGERCAIEVYQKLSTMLKDKDPITYNMALEILADEVEHEDDLEAILEDMDLVKKG</sequence>
<dbReference type="EMBL" id="WJKJ01000232">
    <property type="protein sequence ID" value="MBD3364922.1"/>
    <property type="molecule type" value="Genomic_DNA"/>
</dbReference>
<dbReference type="GO" id="GO:0008199">
    <property type="term" value="F:ferric iron binding"/>
    <property type="evidence" value="ECO:0007669"/>
    <property type="project" value="InterPro"/>
</dbReference>
<dbReference type="InterPro" id="IPR012347">
    <property type="entry name" value="Ferritin-like"/>
</dbReference>
<dbReference type="Proteomes" id="UP000630660">
    <property type="component" value="Unassembled WGS sequence"/>
</dbReference>
<name>A0A9D5K9U3_UNCW3</name>
<evidence type="ECO:0000259" key="4">
    <source>
        <dbReference type="PROSITE" id="PS50905"/>
    </source>
</evidence>
<comment type="caution">
    <text evidence="5">The sequence shown here is derived from an EMBL/GenBank/DDBJ whole genome shotgun (WGS) entry which is preliminary data.</text>
</comment>
<dbReference type="GO" id="GO:0006879">
    <property type="term" value="P:intracellular iron ion homeostasis"/>
    <property type="evidence" value="ECO:0007669"/>
    <property type="project" value="UniProtKB-KW"/>
</dbReference>
<dbReference type="InterPro" id="IPR008331">
    <property type="entry name" value="Ferritin_DPS_dom"/>
</dbReference>
<organism evidence="5 6">
    <name type="scientific">candidate division WOR-3 bacterium</name>
    <dbReference type="NCBI Taxonomy" id="2052148"/>
    <lineage>
        <taxon>Bacteria</taxon>
        <taxon>Bacteria division WOR-3</taxon>
    </lineage>
</organism>
<dbReference type="GO" id="GO:0005829">
    <property type="term" value="C:cytosol"/>
    <property type="evidence" value="ECO:0007669"/>
    <property type="project" value="TreeGrafter"/>
</dbReference>
<keyword evidence="3" id="KW-0479">Metal-binding</keyword>
<dbReference type="GO" id="GO:0004322">
    <property type="term" value="F:ferroxidase activity"/>
    <property type="evidence" value="ECO:0007669"/>
    <property type="project" value="TreeGrafter"/>
</dbReference>
<keyword evidence="2 3" id="KW-0408">Iron</keyword>
<keyword evidence="1" id="KW-0409">Iron storage</keyword>
<dbReference type="CDD" id="cd01052">
    <property type="entry name" value="DPSL"/>
    <property type="match status" value="1"/>
</dbReference>
<feature type="domain" description="Ferritin-like diiron" evidence="4">
    <location>
        <begin position="10"/>
        <end position="162"/>
    </location>
</feature>
<gene>
    <name evidence="5" type="ORF">GF359_06880</name>
</gene>
<dbReference type="AlphaFoldDB" id="A0A9D5K9U3"/>
<feature type="binding site" evidence="3">
    <location>
        <position position="112"/>
    </location>
    <ligand>
        <name>Fe cation</name>
        <dbReference type="ChEBI" id="CHEBI:24875"/>
    </ligand>
</feature>
<dbReference type="GO" id="GO:0020037">
    <property type="term" value="F:heme binding"/>
    <property type="evidence" value="ECO:0007669"/>
    <property type="project" value="TreeGrafter"/>
</dbReference>
<dbReference type="InterPro" id="IPR033921">
    <property type="entry name" value="DPSL_diiron-bd_dom"/>
</dbReference>
<dbReference type="PANTHER" id="PTHR30295:SF1">
    <property type="entry name" value="DNA PROTECTION DURING STARVATION PROTEIN"/>
    <property type="match status" value="1"/>
</dbReference>
<accession>A0A9D5K9U3</accession>
<evidence type="ECO:0000256" key="2">
    <source>
        <dbReference type="ARBA" id="ARBA00023004"/>
    </source>
</evidence>
<dbReference type="Pfam" id="PF00210">
    <property type="entry name" value="Ferritin"/>
    <property type="match status" value="1"/>
</dbReference>
<evidence type="ECO:0000313" key="6">
    <source>
        <dbReference type="Proteomes" id="UP000630660"/>
    </source>
</evidence>
<dbReference type="SUPFAM" id="SSF47240">
    <property type="entry name" value="Ferritin-like"/>
    <property type="match status" value="1"/>
</dbReference>
<dbReference type="InterPro" id="IPR009040">
    <property type="entry name" value="Ferritin-like_diiron"/>
</dbReference>
<feature type="binding site" evidence="3">
    <location>
        <position position="144"/>
    </location>
    <ligand>
        <name>Fe cation</name>
        <dbReference type="ChEBI" id="CHEBI:24875"/>
    </ligand>
</feature>
<evidence type="ECO:0000256" key="3">
    <source>
        <dbReference type="PIRSR" id="PIRSR018063-50"/>
    </source>
</evidence>
<dbReference type="PROSITE" id="PS50905">
    <property type="entry name" value="FERRITIN_LIKE"/>
    <property type="match status" value="1"/>
</dbReference>
<feature type="binding site" evidence="3">
    <location>
        <position position="147"/>
    </location>
    <ligand>
        <name>Fe cation</name>
        <dbReference type="ChEBI" id="CHEBI:24875"/>
    </ligand>
</feature>
<dbReference type="PIRSF" id="PIRSF018063">
    <property type="entry name" value="Ferrtn_UCP018063"/>
    <property type="match status" value="1"/>
</dbReference>
<feature type="binding site" evidence="3">
    <location>
        <position position="63"/>
    </location>
    <ligand>
        <name>Fe cation</name>
        <dbReference type="ChEBI" id="CHEBI:24875"/>
    </ligand>
</feature>
<proteinExistence type="predicted"/>
<protein>
    <submittedName>
        <fullName evidence="5">Ferritin</fullName>
    </submittedName>
</protein>
<feature type="binding site" evidence="3">
    <location>
        <position position="27"/>
    </location>
    <ligand>
        <name>Fe cation</name>
        <dbReference type="ChEBI" id="CHEBI:24875"/>
    </ligand>
</feature>
<evidence type="ECO:0000256" key="1">
    <source>
        <dbReference type="ARBA" id="ARBA00022434"/>
    </source>
</evidence>
<evidence type="ECO:0000313" key="5">
    <source>
        <dbReference type="EMBL" id="MBD3364922.1"/>
    </source>
</evidence>
<dbReference type="PANTHER" id="PTHR30295">
    <property type="entry name" value="BACTERIOFERRITIN"/>
    <property type="match status" value="1"/>
</dbReference>